<evidence type="ECO:0000256" key="4">
    <source>
        <dbReference type="ARBA" id="ARBA00023139"/>
    </source>
</evidence>
<evidence type="ECO:0000313" key="12">
    <source>
        <dbReference type="Proteomes" id="UP000187526"/>
    </source>
</evidence>
<evidence type="ECO:0000256" key="5">
    <source>
        <dbReference type="ARBA" id="ARBA00023237"/>
    </source>
</evidence>
<evidence type="ECO:0000259" key="10">
    <source>
        <dbReference type="PROSITE" id="PS51123"/>
    </source>
</evidence>
<dbReference type="InterPro" id="IPR050330">
    <property type="entry name" value="Bact_OuterMem_StrucFunc"/>
</dbReference>
<dbReference type="InterPro" id="IPR014169">
    <property type="entry name" value="Pal_lipo_C"/>
</dbReference>
<evidence type="ECO:0000256" key="9">
    <source>
        <dbReference type="SAM" id="SignalP"/>
    </source>
</evidence>
<dbReference type="SUPFAM" id="SSF103088">
    <property type="entry name" value="OmpA-like"/>
    <property type="match status" value="1"/>
</dbReference>
<keyword evidence="1 8" id="KW-0132">Cell division</keyword>
<protein>
    <recommendedName>
        <fullName evidence="8">Peptidoglycan-associated lipoprotein</fullName>
        <shortName evidence="8">PAL</shortName>
    </recommendedName>
</protein>
<comment type="subunit">
    <text evidence="8">The Tol-Pal system is composed of five core proteins: the inner membrane proteins TolA, TolQ and TolR, the periplasmic protein TolB and the outer membrane protein Pal. They form a network linking the inner and outer membranes and the peptidoglycan layer.</text>
</comment>
<dbReference type="STRING" id="418702.BJN45_13420"/>
<evidence type="ECO:0000256" key="3">
    <source>
        <dbReference type="ARBA" id="ARBA00023136"/>
    </source>
</evidence>
<dbReference type="PANTHER" id="PTHR30329:SF21">
    <property type="entry name" value="LIPOPROTEIN YIAD-RELATED"/>
    <property type="match status" value="1"/>
</dbReference>
<dbReference type="EMBL" id="MTHD01000004">
    <property type="protein sequence ID" value="OMG53211.1"/>
    <property type="molecule type" value="Genomic_DNA"/>
</dbReference>
<comment type="similarity">
    <text evidence="8">Belongs to the Pal lipoprotein family.</text>
</comment>
<accession>A0A1R1I388</accession>
<feature type="domain" description="OmpA-like" evidence="10">
    <location>
        <begin position="58"/>
        <end position="175"/>
    </location>
</feature>
<evidence type="ECO:0000256" key="2">
    <source>
        <dbReference type="ARBA" id="ARBA00022729"/>
    </source>
</evidence>
<dbReference type="NCBIfam" id="TIGR02802">
    <property type="entry name" value="Pal_lipo"/>
    <property type="match status" value="1"/>
</dbReference>
<dbReference type="GO" id="GO:0051301">
    <property type="term" value="P:cell division"/>
    <property type="evidence" value="ECO:0007669"/>
    <property type="project" value="UniProtKB-UniRule"/>
</dbReference>
<dbReference type="Pfam" id="PF00691">
    <property type="entry name" value="OmpA"/>
    <property type="match status" value="1"/>
</dbReference>
<dbReference type="HAMAP" id="MF_02204">
    <property type="entry name" value="Pal"/>
    <property type="match status" value="1"/>
</dbReference>
<keyword evidence="4 8" id="KW-0564">Palmitate</keyword>
<feature type="signal peptide" evidence="9">
    <location>
        <begin position="1"/>
        <end position="23"/>
    </location>
</feature>
<dbReference type="GO" id="GO:0009279">
    <property type="term" value="C:cell outer membrane"/>
    <property type="evidence" value="ECO:0007669"/>
    <property type="project" value="UniProtKB-SubCell"/>
</dbReference>
<dbReference type="Proteomes" id="UP000187526">
    <property type="component" value="Unassembled WGS sequence"/>
</dbReference>
<dbReference type="CDD" id="cd07185">
    <property type="entry name" value="OmpA_C-like"/>
    <property type="match status" value="1"/>
</dbReference>
<dbReference type="Gene3D" id="3.30.1330.60">
    <property type="entry name" value="OmpA-like domain"/>
    <property type="match status" value="1"/>
</dbReference>
<evidence type="ECO:0000256" key="1">
    <source>
        <dbReference type="ARBA" id="ARBA00022618"/>
    </source>
</evidence>
<dbReference type="AlphaFoldDB" id="A0A1R1I388"/>
<evidence type="ECO:0000256" key="8">
    <source>
        <dbReference type="HAMAP-Rule" id="MF_02204"/>
    </source>
</evidence>
<keyword evidence="7 8" id="KW-0131">Cell cycle</keyword>
<dbReference type="PROSITE" id="PS51257">
    <property type="entry name" value="PROKAR_LIPOPROTEIN"/>
    <property type="match status" value="1"/>
</dbReference>
<name>A0A1R1I388_9RHOO</name>
<dbReference type="InterPro" id="IPR006664">
    <property type="entry name" value="OMP_bac"/>
</dbReference>
<comment type="subcellular location">
    <subcellularLocation>
        <location evidence="8">Cell outer membrane</location>
        <topology evidence="8">Lipid-anchor</topology>
    </subcellularLocation>
</comment>
<comment type="caution">
    <text evidence="11">The sequence shown here is derived from an EMBL/GenBank/DDBJ whole genome shotgun (WGS) entry which is preliminary data.</text>
</comment>
<evidence type="ECO:0000256" key="6">
    <source>
        <dbReference type="ARBA" id="ARBA00023288"/>
    </source>
</evidence>
<keyword evidence="5 8" id="KW-0998">Cell outer membrane</keyword>
<dbReference type="PANTHER" id="PTHR30329">
    <property type="entry name" value="STATOR ELEMENT OF FLAGELLAR MOTOR COMPLEX"/>
    <property type="match status" value="1"/>
</dbReference>
<dbReference type="InterPro" id="IPR006665">
    <property type="entry name" value="OmpA-like"/>
</dbReference>
<dbReference type="InterPro" id="IPR039001">
    <property type="entry name" value="Pal"/>
</dbReference>
<feature type="chain" id="PRO_5012187255" description="Peptidoglycan-associated lipoprotein" evidence="9">
    <location>
        <begin position="24"/>
        <end position="180"/>
    </location>
</feature>
<dbReference type="OrthoDB" id="9809164at2"/>
<keyword evidence="12" id="KW-1185">Reference proteome</keyword>
<evidence type="ECO:0000256" key="7">
    <source>
        <dbReference type="ARBA" id="ARBA00023306"/>
    </source>
</evidence>
<dbReference type="PRINTS" id="PR01021">
    <property type="entry name" value="OMPADOMAIN"/>
</dbReference>
<keyword evidence="6 8" id="KW-0449">Lipoprotein</keyword>
<gene>
    <name evidence="8" type="primary">pal</name>
    <name evidence="11" type="ORF">BJN45_13420</name>
</gene>
<dbReference type="RefSeq" id="WP_076096030.1">
    <property type="nucleotide sequence ID" value="NZ_MTHD01000004.1"/>
</dbReference>
<comment type="function">
    <text evidence="8">Part of the Tol-Pal system, which plays a role in outer membrane invagination during cell division and is important for maintaining outer membrane integrity.</text>
</comment>
<dbReference type="InterPro" id="IPR036737">
    <property type="entry name" value="OmpA-like_sf"/>
</dbReference>
<organism evidence="11 12">
    <name type="scientific">Azonexus hydrophilus</name>
    <dbReference type="NCBI Taxonomy" id="418702"/>
    <lineage>
        <taxon>Bacteria</taxon>
        <taxon>Pseudomonadati</taxon>
        <taxon>Pseudomonadota</taxon>
        <taxon>Betaproteobacteria</taxon>
        <taxon>Rhodocyclales</taxon>
        <taxon>Azonexaceae</taxon>
        <taxon>Azonexus</taxon>
    </lineage>
</organism>
<evidence type="ECO:0000313" key="11">
    <source>
        <dbReference type="EMBL" id="OMG53211.1"/>
    </source>
</evidence>
<proteinExistence type="inferred from homology"/>
<sequence>MKKLLSISLLLAVLAGCSTTPLPEDSGAPVEGRTGSSTDVKSVVAGDLDASGLPRELTDPKSPLAQRSIYFDVDKYEVKGDYQALVAAHAKYLVANRGFKVLIQGNTDETGSREYNLSLGQKRADAVKRALVLLGAREDQIESVSLGEEKPRNTGRDEAAFAENRRADVLYRAPDGRGEF</sequence>
<keyword evidence="3 8" id="KW-0472">Membrane</keyword>
<keyword evidence="2 8" id="KW-0732">Signal</keyword>
<reference evidence="11 12" key="1">
    <citation type="submission" date="2016-10" db="EMBL/GenBank/DDBJ databases">
        <title>Alkaliphiles isolated from bioreactors.</title>
        <authorList>
            <person name="Salah Z."/>
            <person name="Rout S.P."/>
            <person name="Humphreys P.N."/>
        </authorList>
    </citation>
    <scope>NUCLEOTIDE SEQUENCE [LARGE SCALE GENOMIC DNA]</scope>
    <source>
        <strain evidence="11 12">ZS02</strain>
    </source>
</reference>
<dbReference type="PROSITE" id="PS51123">
    <property type="entry name" value="OMPA_2"/>
    <property type="match status" value="1"/>
</dbReference>